<dbReference type="AlphaFoldDB" id="A0A5B8CVW9"/>
<dbReference type="Pfam" id="PF10070">
    <property type="entry name" value="DabA"/>
    <property type="match status" value="1"/>
</dbReference>
<dbReference type="PANTHER" id="PTHR38344:SF1">
    <property type="entry name" value="INORGANIC CARBON TRANSPORTER SUBUNIT DABA-RELATED"/>
    <property type="match status" value="1"/>
</dbReference>
<dbReference type="PANTHER" id="PTHR38344">
    <property type="entry name" value="UPF0753 PROTEIN AQ_863"/>
    <property type="match status" value="1"/>
</dbReference>
<keyword evidence="8" id="KW-1185">Reference proteome</keyword>
<dbReference type="InterPro" id="IPR018752">
    <property type="entry name" value="DabA"/>
</dbReference>
<reference evidence="8" key="1">
    <citation type="journal article" date="2019" name="ISME J.">
        <title>Evolution in action: habitat transition from sediment to the pelagial leads to genome streamlining in Methylophilaceae.</title>
        <authorList>
            <person name="Salcher M."/>
            <person name="Schaefle D."/>
            <person name="Kaspar M."/>
            <person name="Neuenschwander S.M."/>
            <person name="Ghai R."/>
        </authorList>
    </citation>
    <scope>NUCLEOTIDE SEQUENCE [LARGE SCALE GENOMIC DNA]</scope>
    <source>
        <strain evidence="8">MMS-M-51</strain>
    </source>
</reference>
<organism evidence="7 8">
    <name type="scientific">Methylophilus medardicus</name>
    <dbReference type="NCBI Taxonomy" id="2588534"/>
    <lineage>
        <taxon>Bacteria</taxon>
        <taxon>Pseudomonadati</taxon>
        <taxon>Pseudomonadota</taxon>
        <taxon>Betaproteobacteria</taxon>
        <taxon>Nitrosomonadales</taxon>
        <taxon>Methylophilaceae</taxon>
        <taxon>Methylophilus</taxon>
    </lineage>
</organism>
<keyword evidence="5 6" id="KW-0472">Membrane</keyword>
<dbReference type="OrthoDB" id="9805101at2"/>
<accession>A0A5B8CVW9</accession>
<protein>
    <recommendedName>
        <fullName evidence="6">Probable inorganic carbon transporter subunit DabA</fullName>
    </recommendedName>
</protein>
<evidence type="ECO:0000256" key="6">
    <source>
        <dbReference type="HAMAP-Rule" id="MF_01871"/>
    </source>
</evidence>
<feature type="binding site" evidence="6">
    <location>
        <position position="346"/>
    </location>
    <ligand>
        <name>Zn(2+)</name>
        <dbReference type="ChEBI" id="CHEBI:29105"/>
    </ligand>
</feature>
<evidence type="ECO:0000256" key="2">
    <source>
        <dbReference type="ARBA" id="ARBA00022475"/>
    </source>
</evidence>
<name>A0A5B8CVW9_9PROT</name>
<comment type="cofactor">
    <cofactor evidence="6">
        <name>Zn(2+)</name>
        <dbReference type="ChEBI" id="CHEBI:29105"/>
    </cofactor>
</comment>
<dbReference type="Proteomes" id="UP000311008">
    <property type="component" value="Chromosome"/>
</dbReference>
<dbReference type="GO" id="GO:0008270">
    <property type="term" value="F:zinc ion binding"/>
    <property type="evidence" value="ECO:0007669"/>
    <property type="project" value="UniProtKB-UniRule"/>
</dbReference>
<evidence type="ECO:0000256" key="3">
    <source>
        <dbReference type="ARBA" id="ARBA00022723"/>
    </source>
</evidence>
<comment type="subcellular location">
    <subcellularLocation>
        <location evidence="6">Cell membrane</location>
        <topology evidence="6">Peripheral membrane protein</topology>
    </subcellularLocation>
</comment>
<keyword evidence="4 6" id="KW-0862">Zinc</keyword>
<evidence type="ECO:0000313" key="7">
    <source>
        <dbReference type="EMBL" id="QDC45442.1"/>
    </source>
</evidence>
<comment type="subunit">
    <text evidence="6">Forms a complex with DabB.</text>
</comment>
<evidence type="ECO:0000256" key="5">
    <source>
        <dbReference type="ARBA" id="ARBA00023136"/>
    </source>
</evidence>
<comment type="similarity">
    <text evidence="6">Belongs to the inorganic carbon transporter (TC 9.A.2) DabA family.</text>
</comment>
<dbReference type="GO" id="GO:0005886">
    <property type="term" value="C:plasma membrane"/>
    <property type="evidence" value="ECO:0007669"/>
    <property type="project" value="UniProtKB-SubCell"/>
</dbReference>
<keyword evidence="2 6" id="KW-1003">Cell membrane</keyword>
<comment type="function">
    <text evidence="6">Part of an energy-coupled inorganic carbon pump.</text>
</comment>
<keyword evidence="1 6" id="KW-0813">Transport</keyword>
<proteinExistence type="inferred from homology"/>
<feature type="binding site" evidence="6">
    <location>
        <position position="348"/>
    </location>
    <ligand>
        <name>Zn(2+)</name>
        <dbReference type="ChEBI" id="CHEBI:29105"/>
    </ligand>
</feature>
<dbReference type="KEGG" id="mmec:FIU01_11260"/>
<gene>
    <name evidence="6" type="primary">dabA</name>
    <name evidence="7" type="ORF">FIU01_11260</name>
</gene>
<evidence type="ECO:0000256" key="4">
    <source>
        <dbReference type="ARBA" id="ARBA00022833"/>
    </source>
</evidence>
<evidence type="ECO:0000256" key="1">
    <source>
        <dbReference type="ARBA" id="ARBA00022448"/>
    </source>
</evidence>
<dbReference type="EMBL" id="CP040946">
    <property type="protein sequence ID" value="QDC45442.1"/>
    <property type="molecule type" value="Genomic_DNA"/>
</dbReference>
<dbReference type="HAMAP" id="MF_01871">
    <property type="entry name" value="DabA"/>
    <property type="match status" value="1"/>
</dbReference>
<feature type="binding site" evidence="6">
    <location>
        <position position="534"/>
    </location>
    <ligand>
        <name>Zn(2+)</name>
        <dbReference type="ChEBI" id="CHEBI:29105"/>
    </ligand>
</feature>
<feature type="binding site" evidence="6">
    <location>
        <position position="549"/>
    </location>
    <ligand>
        <name>Zn(2+)</name>
        <dbReference type="ChEBI" id="CHEBI:29105"/>
    </ligand>
</feature>
<evidence type="ECO:0000313" key="8">
    <source>
        <dbReference type="Proteomes" id="UP000311008"/>
    </source>
</evidence>
<sequence length="853" mass="95119">MHSSALAKASHSLHPDQIEHACQQACQQIAPAWPLDQSIAVNPHWKRIHLPIRTVAARMAVLADMQIFPSRAYLLQAWAQGRVCAEDLQLAMQHHGVHDSVEDFVQALSQPVRSAHLPLLIDVLDDDAERFRRLSWRDAITHQVSQTCAAYFDQDQSGWQPARSECLYSFWRDTLVHDHGIGTLMGLPQIHDFLDYLPPTRQQAERWVVQMLGLEASMLADYFEAVLLTVNGWASWCAYLDWQAKLNGQSDDSLRDLLAIRLAWGVIVMQCKGLNASHSAIALVRKKWQSVDSQIQAAEESLRIDEIWQRALDIGYQRGLAQQLVQPIPASATDIAQPPTLQAAFCIDVRSEPMRRALEAVDPSIHTLGVAGFFGLPAAYQPLASRQQRPQLPGLLAPKQLMADRVLTRVSSPNAEDAETIQWRDLSTQVAQQRQRHFMLADQAARLTQYPGAAFSVVETAGPLFLKSLWSMVRPRPHQRQALEHQGLPTKYKKITRPMMQRMPVDAQAQLCAGILQSMGFKPPFAPLVMLVGHASQTANNAHASSLDCGACCGQSGEANTRALAMMLNDPQVRQALSQHHIDIPEQTKFIAALHNTTTQDIQGFDLDLLDTHSLARWQAVQPWLQQAGHQVRAQLQATHPASSEPVPVNDIASLFKHFMMRANDAAQVRPEWGLANNAAFILAPRARTQHLNLAGRAFLHEYDASQDADGTLLEQLMTAPMLVTHWINWQYHASTCEPDRLGCGNKLLHNVVGGRIGVFEGNGGDLRIGLSRQSLHNGQQWMHDPIRLTVVIVATRARIQAIIDKHAVLKQLVLNGWLHLWCEEQGVLWRCPHDAIADSAPTDHAGWQALPL</sequence>
<keyword evidence="3 6" id="KW-0479">Metal-binding</keyword>